<proteinExistence type="predicted"/>
<protein>
    <submittedName>
        <fullName evidence="2">Uncharacterized protein</fullName>
    </submittedName>
</protein>
<sequence length="297" mass="33368">MAWMVTALRKTIQTFCDLYELGVPSYSRYSSRSAQVHCLLGLPDTDMIPRSITPTRPLVASMMSQCKVLIAFTFALLSKSILYLRPCADVSTRYIRQIPMAYTTVCLSASEHGERIALVNWISGVQWRIPTFAVGHVSPKPRARRSYGPRRQGRLYRGTAEPTKEPKKYRPILSHQILLRIAQVFDIYERAETDQVEIYGAASSRCQKCLLWNRCLVDLIPSTHSSIKPQEISGKSHMPWMSLKLQVIKPAACLCLLISFSNLSRASSSCQGLVRFCTPSIDYSALSIYLSNSPLPG</sequence>
<evidence type="ECO:0000313" key="2">
    <source>
        <dbReference type="EMBL" id="CAG8230270.1"/>
    </source>
</evidence>
<organism evidence="2 3">
    <name type="scientific">Penicillium nalgiovense</name>
    <dbReference type="NCBI Taxonomy" id="60175"/>
    <lineage>
        <taxon>Eukaryota</taxon>
        <taxon>Fungi</taxon>
        <taxon>Dikarya</taxon>
        <taxon>Ascomycota</taxon>
        <taxon>Pezizomycotina</taxon>
        <taxon>Eurotiomycetes</taxon>
        <taxon>Eurotiomycetidae</taxon>
        <taxon>Eurotiales</taxon>
        <taxon>Aspergillaceae</taxon>
        <taxon>Penicillium</taxon>
    </lineage>
</organism>
<dbReference type="Proteomes" id="UP001153461">
    <property type="component" value="Unassembled WGS sequence"/>
</dbReference>
<evidence type="ECO:0000256" key="1">
    <source>
        <dbReference type="SAM" id="MobiDB-lite"/>
    </source>
</evidence>
<name>A0A9W4MYX4_PENNA</name>
<reference evidence="2" key="1">
    <citation type="submission" date="2021-07" db="EMBL/GenBank/DDBJ databases">
        <authorList>
            <person name="Branca A.L. A."/>
        </authorList>
    </citation>
    <scope>NUCLEOTIDE SEQUENCE</scope>
</reference>
<gene>
    <name evidence="2" type="ORF">PNAL_LOCUS8238</name>
</gene>
<feature type="region of interest" description="Disordered" evidence="1">
    <location>
        <begin position="140"/>
        <end position="165"/>
    </location>
</feature>
<dbReference type="EMBL" id="CAJVNV010000551">
    <property type="protein sequence ID" value="CAG8230270.1"/>
    <property type="molecule type" value="Genomic_DNA"/>
</dbReference>
<dbReference type="OrthoDB" id="1293114at2759"/>
<feature type="compositionally biased region" description="Basic residues" evidence="1">
    <location>
        <begin position="140"/>
        <end position="154"/>
    </location>
</feature>
<evidence type="ECO:0000313" key="3">
    <source>
        <dbReference type="Proteomes" id="UP001153461"/>
    </source>
</evidence>
<accession>A0A9W4MYX4</accession>
<dbReference type="AlphaFoldDB" id="A0A9W4MYX4"/>
<comment type="caution">
    <text evidence="2">The sequence shown here is derived from an EMBL/GenBank/DDBJ whole genome shotgun (WGS) entry which is preliminary data.</text>
</comment>